<reference evidence="1" key="1">
    <citation type="submission" date="2022-02" db="EMBL/GenBank/DDBJ databases">
        <authorList>
            <person name="Henning P.M."/>
            <person name="McCubbin A.G."/>
            <person name="Shore J.S."/>
        </authorList>
    </citation>
    <scope>NUCLEOTIDE SEQUENCE</scope>
    <source>
        <strain evidence="1">F60SS</strain>
        <tissue evidence="1">Leaves</tissue>
    </source>
</reference>
<dbReference type="EMBL" id="JAKUCV010001534">
    <property type="protein sequence ID" value="KAJ4845947.1"/>
    <property type="molecule type" value="Genomic_DNA"/>
</dbReference>
<dbReference type="Proteomes" id="UP001141552">
    <property type="component" value="Unassembled WGS sequence"/>
</dbReference>
<evidence type="ECO:0000313" key="1">
    <source>
        <dbReference type="EMBL" id="KAJ4845947.1"/>
    </source>
</evidence>
<proteinExistence type="predicted"/>
<evidence type="ECO:0008006" key="3">
    <source>
        <dbReference type="Google" id="ProtNLM"/>
    </source>
</evidence>
<comment type="caution">
    <text evidence="1">The sequence shown here is derived from an EMBL/GenBank/DDBJ whole genome shotgun (WGS) entry which is preliminary data.</text>
</comment>
<evidence type="ECO:0000313" key="2">
    <source>
        <dbReference type="Proteomes" id="UP001141552"/>
    </source>
</evidence>
<reference evidence="1" key="2">
    <citation type="journal article" date="2023" name="Plants (Basel)">
        <title>Annotation of the Turnera subulata (Passifloraceae) Draft Genome Reveals the S-Locus Evolved after the Divergence of Turneroideae from Passifloroideae in a Stepwise Manner.</title>
        <authorList>
            <person name="Henning P.M."/>
            <person name="Roalson E.H."/>
            <person name="Mir W."/>
            <person name="McCubbin A.G."/>
            <person name="Shore J.S."/>
        </authorList>
    </citation>
    <scope>NUCLEOTIDE SEQUENCE</scope>
    <source>
        <strain evidence="1">F60SS</strain>
    </source>
</reference>
<gene>
    <name evidence="1" type="ORF">Tsubulata_028229</name>
</gene>
<name>A0A9Q0GBX4_9ROSI</name>
<dbReference type="AlphaFoldDB" id="A0A9Q0GBX4"/>
<keyword evidence="2" id="KW-1185">Reference proteome</keyword>
<sequence>MEVTDPSCLCNVDKGFGNMVSRTYLVAKAYTQRVFTANSFKANLAGNYKRSLILGIHVVDEARQNHWVKVKYEHLGEFSYRCSMIYHSVHSCSKSKRDNEGNEMESISSLGLWMHAEEVRCKAFSSSVYPPPLPLAPKKEQVASTYEPTPEELGYECLHHW</sequence>
<accession>A0A9Q0GBX4</accession>
<organism evidence="1 2">
    <name type="scientific">Turnera subulata</name>
    <dbReference type="NCBI Taxonomy" id="218843"/>
    <lineage>
        <taxon>Eukaryota</taxon>
        <taxon>Viridiplantae</taxon>
        <taxon>Streptophyta</taxon>
        <taxon>Embryophyta</taxon>
        <taxon>Tracheophyta</taxon>
        <taxon>Spermatophyta</taxon>
        <taxon>Magnoliopsida</taxon>
        <taxon>eudicotyledons</taxon>
        <taxon>Gunneridae</taxon>
        <taxon>Pentapetalae</taxon>
        <taxon>rosids</taxon>
        <taxon>fabids</taxon>
        <taxon>Malpighiales</taxon>
        <taxon>Passifloraceae</taxon>
        <taxon>Turnera</taxon>
    </lineage>
</organism>
<protein>
    <recommendedName>
        <fullName evidence="3">Zinc knuckle CX2CX4HX4C domain-containing protein</fullName>
    </recommendedName>
</protein>